<keyword evidence="4 5" id="KW-0472">Membrane</keyword>
<feature type="transmembrane region" description="Helical" evidence="5">
    <location>
        <begin position="126"/>
        <end position="153"/>
    </location>
</feature>
<comment type="subcellular location">
    <subcellularLocation>
        <location evidence="1">Membrane</location>
        <topology evidence="1">Multi-pass membrane protein</topology>
    </subcellularLocation>
</comment>
<dbReference type="InterPro" id="IPR011701">
    <property type="entry name" value="MFS"/>
</dbReference>
<dbReference type="GO" id="GO:0022857">
    <property type="term" value="F:transmembrane transporter activity"/>
    <property type="evidence" value="ECO:0007669"/>
    <property type="project" value="InterPro"/>
</dbReference>
<dbReference type="AlphaFoldDB" id="A0A0U5GNS6"/>
<keyword evidence="8" id="KW-1185">Reference proteome</keyword>
<dbReference type="Proteomes" id="UP000054771">
    <property type="component" value="Unassembled WGS sequence"/>
</dbReference>
<evidence type="ECO:0000256" key="2">
    <source>
        <dbReference type="ARBA" id="ARBA00022692"/>
    </source>
</evidence>
<dbReference type="Gene3D" id="1.20.1250.20">
    <property type="entry name" value="MFS general substrate transporter like domains"/>
    <property type="match status" value="1"/>
</dbReference>
<sequence length="342" mass="38322">MSGLGASAEFAVSIPTLADCWRSEERGYSFAIATFVPLLGPALGPILGGVITNSVGWRWLFWVLSIFDGLLTVAAIFWFPECYEQVLLHWKATKLRKETDRPYHTQWDIHSQPLAIKLKRSISRPFWMLATQPVLQIISIFLAYNFGTLYLVLTEFASVWTDRYHQSVSVSGLHYISLVVGSTIGSQIGARVTDRLWAYLKQRAHGETAPEYRVPLLLPGLFFIPAGLFMHGWAAQARAPWITVDIGAAFFNLGTIMSTQSYQQYVMEAFQGHVASASAASQFLRNIFAFCFPLFAPAMYDRLGHGWGNSLLAFVFLGLGVPAPIILWRYGARLRDRGKTML</sequence>
<keyword evidence="3 5" id="KW-1133">Transmembrane helix</keyword>
<feature type="transmembrane region" description="Helical" evidence="5">
    <location>
        <begin position="27"/>
        <end position="47"/>
    </location>
</feature>
<dbReference type="GO" id="GO:0016020">
    <property type="term" value="C:membrane"/>
    <property type="evidence" value="ECO:0007669"/>
    <property type="project" value="UniProtKB-SubCell"/>
</dbReference>
<organism evidence="7 8">
    <name type="scientific">Aspergillus calidoustus</name>
    <dbReference type="NCBI Taxonomy" id="454130"/>
    <lineage>
        <taxon>Eukaryota</taxon>
        <taxon>Fungi</taxon>
        <taxon>Dikarya</taxon>
        <taxon>Ascomycota</taxon>
        <taxon>Pezizomycotina</taxon>
        <taxon>Eurotiomycetes</taxon>
        <taxon>Eurotiomycetidae</taxon>
        <taxon>Eurotiales</taxon>
        <taxon>Aspergillaceae</taxon>
        <taxon>Aspergillus</taxon>
        <taxon>Aspergillus subgen. Nidulantes</taxon>
    </lineage>
</organism>
<feature type="transmembrane region" description="Helical" evidence="5">
    <location>
        <begin position="312"/>
        <end position="332"/>
    </location>
</feature>
<accession>A0A0U5GNS6</accession>
<dbReference type="PROSITE" id="PS50850">
    <property type="entry name" value="MFS"/>
    <property type="match status" value="1"/>
</dbReference>
<evidence type="ECO:0000313" key="8">
    <source>
        <dbReference type="Proteomes" id="UP000054771"/>
    </source>
</evidence>
<dbReference type="OMA" id="FPECYEQ"/>
<evidence type="ECO:0000256" key="5">
    <source>
        <dbReference type="SAM" id="Phobius"/>
    </source>
</evidence>
<dbReference type="EMBL" id="CDMC01000006">
    <property type="protein sequence ID" value="CEN61253.1"/>
    <property type="molecule type" value="Genomic_DNA"/>
</dbReference>
<name>A0A0U5GNS6_ASPCI</name>
<evidence type="ECO:0000256" key="1">
    <source>
        <dbReference type="ARBA" id="ARBA00004141"/>
    </source>
</evidence>
<dbReference type="STRING" id="454130.A0A0U5GNS6"/>
<keyword evidence="2 5" id="KW-0812">Transmembrane</keyword>
<dbReference type="PANTHER" id="PTHR23502:SF60">
    <property type="entry name" value="MAJOR FACILITATOR SUPERFAMILY (MFS) PROFILE DOMAIN-CONTAINING PROTEIN-RELATED"/>
    <property type="match status" value="1"/>
</dbReference>
<evidence type="ECO:0000256" key="4">
    <source>
        <dbReference type="ARBA" id="ARBA00023136"/>
    </source>
</evidence>
<evidence type="ECO:0000313" key="7">
    <source>
        <dbReference type="EMBL" id="CEN61253.1"/>
    </source>
</evidence>
<dbReference type="PANTHER" id="PTHR23502">
    <property type="entry name" value="MAJOR FACILITATOR SUPERFAMILY"/>
    <property type="match status" value="1"/>
</dbReference>
<reference evidence="8" key="1">
    <citation type="journal article" date="2016" name="Genome Announc.">
        <title>Draft genome sequences of fungus Aspergillus calidoustus.</title>
        <authorList>
            <person name="Horn F."/>
            <person name="Linde J."/>
            <person name="Mattern D.J."/>
            <person name="Walther G."/>
            <person name="Guthke R."/>
            <person name="Scherlach K."/>
            <person name="Martin K."/>
            <person name="Brakhage A.A."/>
            <person name="Petzke L."/>
            <person name="Valiante V."/>
        </authorList>
    </citation>
    <scope>NUCLEOTIDE SEQUENCE [LARGE SCALE GENOMIC DNA]</scope>
    <source>
        <strain evidence="8">SF006504</strain>
    </source>
</reference>
<evidence type="ECO:0000256" key="3">
    <source>
        <dbReference type="ARBA" id="ARBA00022989"/>
    </source>
</evidence>
<proteinExistence type="predicted"/>
<feature type="transmembrane region" description="Helical" evidence="5">
    <location>
        <begin position="241"/>
        <end position="262"/>
    </location>
</feature>
<dbReference type="InterPro" id="IPR036259">
    <property type="entry name" value="MFS_trans_sf"/>
</dbReference>
<dbReference type="OrthoDB" id="6770063at2759"/>
<evidence type="ECO:0000259" key="6">
    <source>
        <dbReference type="PROSITE" id="PS50850"/>
    </source>
</evidence>
<protein>
    <submittedName>
        <fullName evidence="7">Putative Membrane transport protein</fullName>
    </submittedName>
</protein>
<dbReference type="SUPFAM" id="SSF103473">
    <property type="entry name" value="MFS general substrate transporter"/>
    <property type="match status" value="1"/>
</dbReference>
<gene>
    <name evidence="7" type="ORF">ASPCAL07915</name>
</gene>
<feature type="transmembrane region" description="Helical" evidence="5">
    <location>
        <begin position="283"/>
        <end position="300"/>
    </location>
</feature>
<dbReference type="InterPro" id="IPR020846">
    <property type="entry name" value="MFS_dom"/>
</dbReference>
<feature type="transmembrane region" description="Helical" evidence="5">
    <location>
        <begin position="59"/>
        <end position="79"/>
    </location>
</feature>
<feature type="domain" description="Major facilitator superfamily (MFS) profile" evidence="6">
    <location>
        <begin position="1"/>
        <end position="335"/>
    </location>
</feature>
<feature type="transmembrane region" description="Helical" evidence="5">
    <location>
        <begin position="214"/>
        <end position="235"/>
    </location>
</feature>
<dbReference type="Pfam" id="PF07690">
    <property type="entry name" value="MFS_1"/>
    <property type="match status" value="1"/>
</dbReference>